<reference evidence="2" key="2">
    <citation type="submission" date="2025-05" db="UniProtKB">
        <authorList>
            <consortium name="EnsemblMetazoa"/>
        </authorList>
    </citation>
    <scope>IDENTIFICATION</scope>
    <source>
        <strain evidence="2">Foshan</strain>
    </source>
</reference>
<dbReference type="Gene3D" id="3.90.660.10">
    <property type="match status" value="2"/>
</dbReference>
<sequence length="969" mass="109693">MNPRIIVIGAGAAGIAAATRLIEKGYRNLTILEAEDRIGGRIHTIPFASNVVDLGAQWCHGEVNNVCYELGSKLNVFGSNNFKYEDFDLVMSNGEKIPQEKSQKLMSAIWSILEYHRNELSRYRGSLGSFVLEKFRAILGTPDYADVDHETAFQFLEFFHKFENSIEASDSWFDTSGPGYLHYWECDGDHLLNWKDRGYKTVLDILMKRFPSPNSADAINIEDYTHFNKTVENICWNSGPDNIASVRCADNSVYDADHVICTMSLGVLKERYQSLFSPELPAMKKNAIKGLSIGTVDKLYLEFDKPFWSDGWHGLSLLWNQDDLEEIRASPNSWMEDIFGFYVVDFQPNILCGWISGANARRMERTRDEEVRKACMFLLRKFLRGVDVPEPVAFKRTQWYSNPNFRGSYSFRSMTTDLLNTSAEHLALPLSSAIGIPVVQFAGEATHDHYYSTVHGAIESGWREADRLVGLYQSPLQRQVDADVDVLILGAGIAGLGAAKALIGSGKSFLLLEAQPEAGGRIKTIAMQNFGDRDRQCKAMVDAGAQWLHGKQNELYQIAEEHDLLHEELSEEGLGEYVRDDGLKLDSFFVKKVDFLIGQILEDCEEFAQRESENFPASVELFLREEFSKRLDPSLSAEKKELAYQLLEWHIRFQVIDNSCLTMSDVSAKLWGSYSFNGESCQAHINMKYGFQALVNCLIDKIGSDKIIYKKEVTEIRWKDQDSRVLVRCTDETSYSCQHLIVTFSLGVLKATMNRLFQPALPKSYRRSIRNIGFGTINKIFLQFESAWWEDAEGFQLIWRDNLEKGAHWTRFLSGFDIVSPGPANTLLGWVGSWGALEMEKLSDAQIVADCVFLLEKFTRRKVPYPIRHYCTRWNSNPFVRGSYSYTSVNCDYEPAFLKALQETLVCSRYNPLTGETDENRDSKDISQAAATSSSSPTVHFAGEACHGKYFSTVHGAFLSGMEQAGKLV</sequence>
<feature type="domain" description="Amine oxidase" evidence="1">
    <location>
        <begin position="13"/>
        <end position="468"/>
    </location>
</feature>
<dbReference type="SUPFAM" id="SSF51905">
    <property type="entry name" value="FAD/NAD(P)-binding domain"/>
    <property type="match status" value="2"/>
</dbReference>
<protein>
    <recommendedName>
        <fullName evidence="1">Amine oxidase domain-containing protein</fullName>
    </recommendedName>
</protein>
<dbReference type="PANTHER" id="PTHR10742">
    <property type="entry name" value="FLAVIN MONOAMINE OXIDASE"/>
    <property type="match status" value="1"/>
</dbReference>
<keyword evidence="3" id="KW-1185">Reference proteome</keyword>
<dbReference type="InterPro" id="IPR050281">
    <property type="entry name" value="Flavin_monoamine_oxidase"/>
</dbReference>
<dbReference type="PANTHER" id="PTHR10742:SF398">
    <property type="entry name" value="AMINE OXIDASE DOMAIN-CONTAINING PROTEIN-RELATED"/>
    <property type="match status" value="1"/>
</dbReference>
<dbReference type="Gene3D" id="3.50.50.60">
    <property type="entry name" value="FAD/NAD(P)-binding domain"/>
    <property type="match status" value="2"/>
</dbReference>
<dbReference type="GeneID" id="109405281"/>
<reference evidence="3" key="1">
    <citation type="journal article" date="2015" name="Proc. Natl. Acad. Sci. U.S.A.">
        <title>Genome sequence of the Asian Tiger mosquito, Aedes albopictus, reveals insights into its biology, genetics, and evolution.</title>
        <authorList>
            <person name="Chen X.G."/>
            <person name="Jiang X."/>
            <person name="Gu J."/>
            <person name="Xu M."/>
            <person name="Wu Y."/>
            <person name="Deng Y."/>
            <person name="Zhang C."/>
            <person name="Bonizzoni M."/>
            <person name="Dermauw W."/>
            <person name="Vontas J."/>
            <person name="Armbruster P."/>
            <person name="Huang X."/>
            <person name="Yang Y."/>
            <person name="Zhang H."/>
            <person name="He W."/>
            <person name="Peng H."/>
            <person name="Liu Y."/>
            <person name="Wu K."/>
            <person name="Chen J."/>
            <person name="Lirakis M."/>
            <person name="Topalis P."/>
            <person name="Van Leeuwen T."/>
            <person name="Hall A.B."/>
            <person name="Jiang X."/>
            <person name="Thorpe C."/>
            <person name="Mueller R.L."/>
            <person name="Sun C."/>
            <person name="Waterhouse R.M."/>
            <person name="Yan G."/>
            <person name="Tu Z.J."/>
            <person name="Fang X."/>
            <person name="James A.A."/>
        </authorList>
    </citation>
    <scope>NUCLEOTIDE SEQUENCE [LARGE SCALE GENOMIC DNA]</scope>
    <source>
        <strain evidence="3">Foshan</strain>
    </source>
</reference>
<dbReference type="InterPro" id="IPR002937">
    <property type="entry name" value="Amino_oxidase"/>
</dbReference>
<dbReference type="Pfam" id="PF01593">
    <property type="entry name" value="Amino_oxidase"/>
    <property type="match status" value="2"/>
</dbReference>
<feature type="domain" description="Amine oxidase" evidence="1">
    <location>
        <begin position="493"/>
        <end position="966"/>
    </location>
</feature>
<organism evidence="2 3">
    <name type="scientific">Aedes albopictus</name>
    <name type="common">Asian tiger mosquito</name>
    <name type="synonym">Stegomyia albopicta</name>
    <dbReference type="NCBI Taxonomy" id="7160"/>
    <lineage>
        <taxon>Eukaryota</taxon>
        <taxon>Metazoa</taxon>
        <taxon>Ecdysozoa</taxon>
        <taxon>Arthropoda</taxon>
        <taxon>Hexapoda</taxon>
        <taxon>Insecta</taxon>
        <taxon>Pterygota</taxon>
        <taxon>Neoptera</taxon>
        <taxon>Endopterygota</taxon>
        <taxon>Diptera</taxon>
        <taxon>Nematocera</taxon>
        <taxon>Culicoidea</taxon>
        <taxon>Culicidae</taxon>
        <taxon>Culicinae</taxon>
        <taxon>Aedini</taxon>
        <taxon>Aedes</taxon>
        <taxon>Stegomyia</taxon>
    </lineage>
</organism>
<evidence type="ECO:0000313" key="2">
    <source>
        <dbReference type="EnsemblMetazoa" id="AALFPA23_012437.P17816"/>
    </source>
</evidence>
<proteinExistence type="predicted"/>
<evidence type="ECO:0000259" key="1">
    <source>
        <dbReference type="Pfam" id="PF01593"/>
    </source>
</evidence>
<accession>A0ABM1YV82</accession>
<dbReference type="Proteomes" id="UP000069940">
    <property type="component" value="Unassembled WGS sequence"/>
</dbReference>
<dbReference type="RefSeq" id="XP_029712947.2">
    <property type="nucleotide sequence ID" value="XM_029857087.2"/>
</dbReference>
<dbReference type="SUPFAM" id="SSF54373">
    <property type="entry name" value="FAD-linked reductases, C-terminal domain"/>
    <property type="match status" value="2"/>
</dbReference>
<evidence type="ECO:0000313" key="3">
    <source>
        <dbReference type="Proteomes" id="UP000069940"/>
    </source>
</evidence>
<dbReference type="InterPro" id="IPR036188">
    <property type="entry name" value="FAD/NAD-bd_sf"/>
</dbReference>
<dbReference type="EnsemblMetazoa" id="AALFPA23_012437.R17816">
    <property type="protein sequence ID" value="AALFPA23_012437.P17816"/>
    <property type="gene ID" value="AALFPA23_012437"/>
</dbReference>
<name>A0ABM1YV82_AEDAL</name>